<dbReference type="Proteomes" id="UP000012589">
    <property type="component" value="Unassembled WGS sequence"/>
</dbReference>
<dbReference type="EMBL" id="AQFT01000193">
    <property type="protein sequence ID" value="EMZ17835.1"/>
    <property type="molecule type" value="Genomic_DNA"/>
</dbReference>
<protein>
    <recommendedName>
        <fullName evidence="3">HNH domain-containing protein</fullName>
    </recommendedName>
</protein>
<dbReference type="Gene3D" id="1.10.30.50">
    <property type="match status" value="1"/>
</dbReference>
<sequence length="309" mass="36566">MNNSGLVIPIKFKGDEKETVHELYHKLLDVSNQKDKKDYISHIKSINSWCLSNININGRSFTFPEIIQASYDTLWEIVKKYGNRFPAMPDKDKKFMTEYLYNHRFSQIREDFSDKLEIKVCPYCNRNFVNSASNRTMCDPDHFFDKKEYPVMAVSFYNLVPVCHSCNHVKGVQKISYSPHNKKYSTDDLLTFEFYISGIDFLSDENQIEIEIMDDTVIRDNIDKLRLREVYQVHADLVQECIKKAIVFHLDYLSYLYRTYVELFESEEELYRIVYGNYLEEMSYGKRPLAKLTSDIMKGLLNSCYGLDW</sequence>
<evidence type="ECO:0000313" key="1">
    <source>
        <dbReference type="EMBL" id="EMZ17835.1"/>
    </source>
</evidence>
<comment type="caution">
    <text evidence="1">The sequence shown here is derived from an EMBL/GenBank/DDBJ whole genome shotgun (WGS) entry which is preliminary data.</text>
</comment>
<dbReference type="eggNOG" id="COG1403">
    <property type="taxonomic scope" value="Bacteria"/>
</dbReference>
<name>N1ZVG6_9FIRM</name>
<reference evidence="1 2" key="1">
    <citation type="journal article" date="2014" name="Genome Announc.">
        <title>Draft genome sequences of the altered schaedler flora, a defined bacterial community from gnotobiotic mice.</title>
        <authorList>
            <person name="Wannemuehler M.J."/>
            <person name="Overstreet A.M."/>
            <person name="Ward D.V."/>
            <person name="Phillips G.J."/>
        </authorList>
    </citation>
    <scope>NUCLEOTIDE SEQUENCE [LARGE SCALE GENOMIC DNA]</scope>
    <source>
        <strain evidence="1 2">ASF492</strain>
    </source>
</reference>
<evidence type="ECO:0008006" key="3">
    <source>
        <dbReference type="Google" id="ProtNLM"/>
    </source>
</evidence>
<evidence type="ECO:0000313" key="2">
    <source>
        <dbReference type="Proteomes" id="UP000012589"/>
    </source>
</evidence>
<organism evidence="1 2">
    <name type="scientific">Eubacterium plexicaudatum ASF492</name>
    <dbReference type="NCBI Taxonomy" id="1235802"/>
    <lineage>
        <taxon>Bacteria</taxon>
        <taxon>Bacillati</taxon>
        <taxon>Bacillota</taxon>
        <taxon>Clostridia</taxon>
        <taxon>Eubacteriales</taxon>
        <taxon>Eubacteriaceae</taxon>
        <taxon>Eubacterium</taxon>
    </lineage>
</organism>
<dbReference type="AlphaFoldDB" id="N1ZVG6"/>
<proteinExistence type="predicted"/>
<accession>N1ZVG6</accession>
<dbReference type="PATRIC" id="fig|1235802.3.peg.6202"/>
<dbReference type="STRING" id="1235802.C823_05870"/>
<gene>
    <name evidence="1" type="ORF">C823_05870</name>
</gene>
<keyword evidence="2" id="KW-1185">Reference proteome</keyword>
<dbReference type="HOGENOM" id="CLU_051468_0_0_9"/>